<protein>
    <recommendedName>
        <fullName evidence="5">B-like cyclin</fullName>
    </recommendedName>
</protein>
<dbReference type="InterPro" id="IPR004367">
    <property type="entry name" value="Cyclin_C-dom"/>
</dbReference>
<keyword evidence="4" id="KW-0131">Cell cycle</keyword>
<dbReference type="InterPro" id="IPR013763">
    <property type="entry name" value="Cyclin-like_dom"/>
</dbReference>
<reference evidence="10 11" key="1">
    <citation type="journal article" date="2023" name="Plants (Basel)">
        <title>Bridging the Gap: Combining Genomics and Transcriptomics Approaches to Understand Stylosanthes scabra, an Orphan Legume from the Brazilian Caatinga.</title>
        <authorList>
            <person name="Ferreira-Neto J.R.C."/>
            <person name="da Silva M.D."/>
            <person name="Binneck E."/>
            <person name="de Melo N.F."/>
            <person name="da Silva R.H."/>
            <person name="de Melo A.L.T.M."/>
            <person name="Pandolfi V."/>
            <person name="Bustamante F.O."/>
            <person name="Brasileiro-Vidal A.C."/>
            <person name="Benko-Iseppon A.M."/>
        </authorList>
    </citation>
    <scope>NUCLEOTIDE SEQUENCE [LARGE SCALE GENOMIC DNA]</scope>
    <source>
        <tissue evidence="10">Leaves</tissue>
    </source>
</reference>
<name>A0ABU6WJB0_9FABA</name>
<comment type="similarity">
    <text evidence="6">Belongs to the cyclin family.</text>
</comment>
<keyword evidence="3 6" id="KW-0195">Cyclin</keyword>
<dbReference type="CDD" id="cd20544">
    <property type="entry name" value="CYCLIN_AtCycD-like_rpt2"/>
    <property type="match status" value="1"/>
</dbReference>
<dbReference type="InterPro" id="IPR039361">
    <property type="entry name" value="Cyclin"/>
</dbReference>
<gene>
    <name evidence="10" type="ORF">PIB30_046841</name>
</gene>
<evidence type="ECO:0000256" key="7">
    <source>
        <dbReference type="SAM" id="MobiDB-lite"/>
    </source>
</evidence>
<evidence type="ECO:0000256" key="5">
    <source>
        <dbReference type="ARBA" id="ARBA00032263"/>
    </source>
</evidence>
<comment type="caution">
    <text evidence="10">The sequence shown here is derived from an EMBL/GenBank/DDBJ whole genome shotgun (WGS) entry which is preliminary data.</text>
</comment>
<evidence type="ECO:0000256" key="3">
    <source>
        <dbReference type="ARBA" id="ARBA00023127"/>
    </source>
</evidence>
<organism evidence="10 11">
    <name type="scientific">Stylosanthes scabra</name>
    <dbReference type="NCBI Taxonomy" id="79078"/>
    <lineage>
        <taxon>Eukaryota</taxon>
        <taxon>Viridiplantae</taxon>
        <taxon>Streptophyta</taxon>
        <taxon>Embryophyta</taxon>
        <taxon>Tracheophyta</taxon>
        <taxon>Spermatophyta</taxon>
        <taxon>Magnoliopsida</taxon>
        <taxon>eudicotyledons</taxon>
        <taxon>Gunneridae</taxon>
        <taxon>Pentapetalae</taxon>
        <taxon>rosids</taxon>
        <taxon>fabids</taxon>
        <taxon>Fabales</taxon>
        <taxon>Fabaceae</taxon>
        <taxon>Papilionoideae</taxon>
        <taxon>50 kb inversion clade</taxon>
        <taxon>dalbergioids sensu lato</taxon>
        <taxon>Dalbergieae</taxon>
        <taxon>Pterocarpus clade</taxon>
        <taxon>Stylosanthes</taxon>
    </lineage>
</organism>
<keyword evidence="11" id="KW-1185">Reference proteome</keyword>
<dbReference type="SMART" id="SM00385">
    <property type="entry name" value="CYCLIN"/>
    <property type="match status" value="1"/>
</dbReference>
<dbReference type="InterPro" id="IPR006671">
    <property type="entry name" value="Cyclin_N"/>
</dbReference>
<dbReference type="SUPFAM" id="SSF47954">
    <property type="entry name" value="Cyclin-like"/>
    <property type="match status" value="2"/>
</dbReference>
<evidence type="ECO:0000256" key="6">
    <source>
        <dbReference type="RuleBase" id="RU000383"/>
    </source>
</evidence>
<comment type="subunit">
    <text evidence="1">Interacts with the CDC2 protein kinase to form a serine/threonine kinase holoenzyme complex also known as maturation promoting factor (MPF). The cyclin subunit imparts substrate specificity to the complex.</text>
</comment>
<evidence type="ECO:0000259" key="8">
    <source>
        <dbReference type="SMART" id="SM00385"/>
    </source>
</evidence>
<evidence type="ECO:0000256" key="1">
    <source>
        <dbReference type="ARBA" id="ARBA00011177"/>
    </source>
</evidence>
<proteinExistence type="inferred from homology"/>
<feature type="compositionally biased region" description="Low complexity" evidence="7">
    <location>
        <begin position="291"/>
        <end position="310"/>
    </location>
</feature>
<dbReference type="EMBL" id="JASCZI010181538">
    <property type="protein sequence ID" value="MED6184373.1"/>
    <property type="molecule type" value="Genomic_DNA"/>
</dbReference>
<feature type="region of interest" description="Disordered" evidence="7">
    <location>
        <begin position="285"/>
        <end position="318"/>
    </location>
</feature>
<feature type="domain" description="Cyclin-like" evidence="8">
    <location>
        <begin position="55"/>
        <end position="149"/>
    </location>
</feature>
<dbReference type="Pfam" id="PF02984">
    <property type="entry name" value="Cyclin_C"/>
    <property type="match status" value="1"/>
</dbReference>
<dbReference type="SMART" id="SM01332">
    <property type="entry name" value="Cyclin_C"/>
    <property type="match status" value="1"/>
</dbReference>
<keyword evidence="2" id="KW-0132">Cell division</keyword>
<dbReference type="Gene3D" id="1.10.472.10">
    <property type="entry name" value="Cyclin-like"/>
    <property type="match status" value="2"/>
</dbReference>
<dbReference type="InterPro" id="IPR036915">
    <property type="entry name" value="Cyclin-like_sf"/>
</dbReference>
<evidence type="ECO:0000256" key="2">
    <source>
        <dbReference type="ARBA" id="ARBA00022618"/>
    </source>
</evidence>
<evidence type="ECO:0000313" key="10">
    <source>
        <dbReference type="EMBL" id="MED6184373.1"/>
    </source>
</evidence>
<evidence type="ECO:0000313" key="11">
    <source>
        <dbReference type="Proteomes" id="UP001341840"/>
    </source>
</evidence>
<dbReference type="Proteomes" id="UP001341840">
    <property type="component" value="Unassembled WGS sequence"/>
</dbReference>
<dbReference type="PANTHER" id="PTHR10177">
    <property type="entry name" value="CYCLINS"/>
    <property type="match status" value="1"/>
</dbReference>
<accession>A0ABU6WJB0</accession>
<dbReference type="Pfam" id="PF00134">
    <property type="entry name" value="Cyclin_N"/>
    <property type="match status" value="1"/>
</dbReference>
<sequence length="350" mass="39819">MEFDLENPLENSHHGLLQWHDHVASLFLIESQHTPSHTYFQSLNKAANFNISVRTELIFLISKFSCSLDPLVSYLSINYLDRFLSNHWILLKQQKEWALRLLAISCISLASKMIKSGYSAIDIQALVMNDGGIIFETQTIQRMEGVILGALEWRMRSITPFSFLTFFITLICVKDPMEQVLKKRVAQILFNSQGEIKLLQFKPSIIAASALLYASHELFPFQFQTFSAAISSCSYVNKEMMVKCYNVIQEVVGMEMEEEECVINEVSSSGTPVNVLDLDHNYSLSSESEKTNNNNNNNNNNGGITIVGDNGNDEEEEAALQEKKDFIINKRRKINNNNNQTVHVSRIAQY</sequence>
<feature type="domain" description="Cyclin C-terminal" evidence="9">
    <location>
        <begin position="158"/>
        <end position="275"/>
    </location>
</feature>
<evidence type="ECO:0000256" key="4">
    <source>
        <dbReference type="ARBA" id="ARBA00023306"/>
    </source>
</evidence>
<evidence type="ECO:0000259" key="9">
    <source>
        <dbReference type="SMART" id="SM01332"/>
    </source>
</evidence>